<dbReference type="AlphaFoldDB" id="A0A9P7Z359"/>
<dbReference type="InterPro" id="IPR000073">
    <property type="entry name" value="AB_hydrolase_1"/>
</dbReference>
<accession>A0A9P7Z359</accession>
<dbReference type="Proteomes" id="UP000887226">
    <property type="component" value="Unassembled WGS sequence"/>
</dbReference>
<evidence type="ECO:0000313" key="4">
    <source>
        <dbReference type="Proteomes" id="UP000887226"/>
    </source>
</evidence>
<proteinExistence type="inferred from homology"/>
<keyword evidence="3" id="KW-0378">Hydrolase</keyword>
<protein>
    <submittedName>
        <fullName evidence="3">Alpha/beta hydrolase protein</fullName>
    </submittedName>
</protein>
<dbReference type="InterPro" id="IPR029058">
    <property type="entry name" value="AB_hydrolase_fold"/>
</dbReference>
<reference evidence="3" key="1">
    <citation type="journal article" date="2021" name="IMA Fungus">
        <title>Genomic characterization of three marine fungi, including Emericellopsis atlantica sp. nov. with signatures of a generalist lifestyle and marine biomass degradation.</title>
        <authorList>
            <person name="Hagestad O.C."/>
            <person name="Hou L."/>
            <person name="Andersen J.H."/>
            <person name="Hansen E.H."/>
            <person name="Altermark B."/>
            <person name="Li C."/>
            <person name="Kuhnert E."/>
            <person name="Cox R.J."/>
            <person name="Crous P.W."/>
            <person name="Spatafora J.W."/>
            <person name="Lail K."/>
            <person name="Amirebrahimi M."/>
            <person name="Lipzen A."/>
            <person name="Pangilinan J."/>
            <person name="Andreopoulos W."/>
            <person name="Hayes R.D."/>
            <person name="Ng V."/>
            <person name="Grigoriev I.V."/>
            <person name="Jackson S.A."/>
            <person name="Sutton T.D.S."/>
            <person name="Dobson A.D.W."/>
            <person name="Rama T."/>
        </authorList>
    </citation>
    <scope>NUCLEOTIDE SEQUENCE</scope>
    <source>
        <strain evidence="3">TRa3180A</strain>
    </source>
</reference>
<dbReference type="PRINTS" id="PR00412">
    <property type="entry name" value="EPOXHYDRLASE"/>
</dbReference>
<name>A0A9P7Z359_9HELO</name>
<evidence type="ECO:0000256" key="1">
    <source>
        <dbReference type="ARBA" id="ARBA00038128"/>
    </source>
</evidence>
<organism evidence="3 4">
    <name type="scientific">Calycina marina</name>
    <dbReference type="NCBI Taxonomy" id="1763456"/>
    <lineage>
        <taxon>Eukaryota</taxon>
        <taxon>Fungi</taxon>
        <taxon>Dikarya</taxon>
        <taxon>Ascomycota</taxon>
        <taxon>Pezizomycotina</taxon>
        <taxon>Leotiomycetes</taxon>
        <taxon>Helotiales</taxon>
        <taxon>Pezizellaceae</taxon>
        <taxon>Calycina</taxon>
    </lineage>
</organism>
<dbReference type="InterPro" id="IPR000639">
    <property type="entry name" value="Epox_hydrolase-like"/>
</dbReference>
<sequence>MLFLGKHGYRVIAHDRRGHGHSTQSWSGNDINTYAADLNAVINHLNLKNIITVGHSTGGGEVTRFLGTYGTSKVAKAVLIGSITPSLGIPLSVWDTFRTNYITNRPQLFLDFASGPFFGFDRPRANVSQGLIQEFMEQGFKAGFVNLYDCITAFSETDFTADMKKLNIPVLILHGDADEVVPIDNTARKAIQILKHGALKIYPGGAHALPQTNANQVNQDLLDFIQK</sequence>
<dbReference type="PANTHER" id="PTHR43433">
    <property type="entry name" value="HYDROLASE, ALPHA/BETA FOLD FAMILY PROTEIN"/>
    <property type="match status" value="1"/>
</dbReference>
<gene>
    <name evidence="3" type="ORF">BJ878DRAFT_506973</name>
</gene>
<keyword evidence="4" id="KW-1185">Reference proteome</keyword>
<dbReference type="Pfam" id="PF00561">
    <property type="entry name" value="Abhydrolase_1"/>
    <property type="match status" value="1"/>
</dbReference>
<evidence type="ECO:0000313" key="3">
    <source>
        <dbReference type="EMBL" id="KAG9244277.1"/>
    </source>
</evidence>
<comment type="similarity">
    <text evidence="1">Belongs to the AB hydrolase superfamily. Bacterial non-heme haloperoxidase / perhydrolase family.</text>
</comment>
<dbReference type="PANTHER" id="PTHR43433:SF3">
    <property type="entry name" value="NON-HEME CHLOROPEROXIDASE"/>
    <property type="match status" value="1"/>
</dbReference>
<evidence type="ECO:0000259" key="2">
    <source>
        <dbReference type="Pfam" id="PF00561"/>
    </source>
</evidence>
<feature type="domain" description="AB hydrolase-1" evidence="2">
    <location>
        <begin position="4"/>
        <end position="209"/>
    </location>
</feature>
<comment type="caution">
    <text evidence="3">The sequence shown here is derived from an EMBL/GenBank/DDBJ whole genome shotgun (WGS) entry which is preliminary data.</text>
</comment>
<dbReference type="PRINTS" id="PR00111">
    <property type="entry name" value="ABHYDROLASE"/>
</dbReference>
<dbReference type="SUPFAM" id="SSF53474">
    <property type="entry name" value="alpha/beta-Hydrolases"/>
    <property type="match status" value="1"/>
</dbReference>
<dbReference type="InterPro" id="IPR050471">
    <property type="entry name" value="AB_hydrolase"/>
</dbReference>
<dbReference type="EMBL" id="MU253917">
    <property type="protein sequence ID" value="KAG9244277.1"/>
    <property type="molecule type" value="Genomic_DNA"/>
</dbReference>
<dbReference type="GO" id="GO:0016787">
    <property type="term" value="F:hydrolase activity"/>
    <property type="evidence" value="ECO:0007669"/>
    <property type="project" value="UniProtKB-KW"/>
</dbReference>
<dbReference type="Gene3D" id="3.40.50.1820">
    <property type="entry name" value="alpha/beta hydrolase"/>
    <property type="match status" value="1"/>
</dbReference>
<dbReference type="OrthoDB" id="408373at2759"/>